<reference evidence="2" key="2">
    <citation type="journal article" date="2019" name="MicrobiologyOpen">
        <title>High-quality draft genome sequence of Gaiella occulta isolated from a 150 meter deep mineral water borehole and comparison with the genome sequences of other deep-branching lineages of the phylum Actinobacteria.</title>
        <authorList>
            <person name="Severino R."/>
            <person name="Froufe H.J.C."/>
            <person name="Barroso C."/>
            <person name="Albuquerque L."/>
            <person name="Lobo-da-Cunha A."/>
            <person name="da Costa M.S."/>
            <person name="Egas C."/>
        </authorList>
    </citation>
    <scope>NUCLEOTIDE SEQUENCE [LARGE SCALE GENOMIC DNA]</scope>
    <source>
        <strain evidence="2">F2-233</strain>
    </source>
</reference>
<dbReference type="EMBL" id="QQZY01000008">
    <property type="protein sequence ID" value="RDI73534.1"/>
    <property type="molecule type" value="Genomic_DNA"/>
</dbReference>
<comment type="caution">
    <text evidence="1">The sequence shown here is derived from an EMBL/GenBank/DDBJ whole genome shotgun (WGS) entry which is preliminary data.</text>
</comment>
<dbReference type="GO" id="GO:0016706">
    <property type="term" value="F:2-oxoglutarate-dependent dioxygenase activity"/>
    <property type="evidence" value="ECO:0007669"/>
    <property type="project" value="UniProtKB-ARBA"/>
</dbReference>
<dbReference type="RefSeq" id="WP_281268460.1">
    <property type="nucleotide sequence ID" value="NZ_QQZY01000008.1"/>
</dbReference>
<dbReference type="GO" id="GO:0005506">
    <property type="term" value="F:iron ion binding"/>
    <property type="evidence" value="ECO:0007669"/>
    <property type="project" value="UniProtKB-ARBA"/>
</dbReference>
<keyword evidence="2" id="KW-1185">Reference proteome</keyword>
<name>A0A7M2YUH8_9ACTN</name>
<accession>A0A7M2YUH8</accession>
<dbReference type="PANTHER" id="PTHR20883:SF51">
    <property type="entry name" value="PHYTANOYL-COA HYDROXYLASE"/>
    <property type="match status" value="1"/>
</dbReference>
<dbReference type="InterPro" id="IPR008775">
    <property type="entry name" value="Phytyl_CoA_dOase-like"/>
</dbReference>
<dbReference type="PANTHER" id="PTHR20883">
    <property type="entry name" value="PHYTANOYL-COA DIOXYGENASE DOMAIN CONTAINING 1"/>
    <property type="match status" value="1"/>
</dbReference>
<protein>
    <submittedName>
        <fullName evidence="1">Phytanoyl-CoA dioxygenase (PhyH)</fullName>
    </submittedName>
</protein>
<reference evidence="1 2" key="1">
    <citation type="submission" date="2018-07" db="EMBL/GenBank/DDBJ databases">
        <title>High-quality-draft genome sequence of Gaiella occulta.</title>
        <authorList>
            <person name="Severino R."/>
            <person name="Froufe H.J.C."/>
            <person name="Rainey F.A."/>
            <person name="Barroso C."/>
            <person name="Albuquerque L."/>
            <person name="Lobo-Da-Cunha A."/>
            <person name="Da Costa M.S."/>
            <person name="Egas C."/>
        </authorList>
    </citation>
    <scope>NUCLEOTIDE SEQUENCE [LARGE SCALE GENOMIC DNA]</scope>
    <source>
        <strain evidence="1 2">F2-233</strain>
    </source>
</reference>
<dbReference type="AlphaFoldDB" id="A0A7M2YUH8"/>
<gene>
    <name evidence="1" type="ORF">Gocc_2675</name>
</gene>
<dbReference type="Gene3D" id="2.60.120.620">
    <property type="entry name" value="q2cbj1_9rhob like domain"/>
    <property type="match status" value="1"/>
</dbReference>
<dbReference type="SUPFAM" id="SSF51197">
    <property type="entry name" value="Clavaminate synthase-like"/>
    <property type="match status" value="1"/>
</dbReference>
<dbReference type="Proteomes" id="UP000254134">
    <property type="component" value="Unassembled WGS sequence"/>
</dbReference>
<sequence length="257" mass="28103">MQSHSAPHRATAEQKAAFARTGAVAVRKAVPRAQIDRIHRDLLEWLVQAPDDPDAIAAYTRRTFAEDMSERPEILALFYDSPLVDLASSLVEPLELENVERAQVQVRLPERAGGAAQPEKPVHVDGLWCGHLPSGTLNSFSMLVGIAASQVATSSGPLRFIPGGHLLVADWIRTHGDAPPGDGYEAPEPIRTKLSQNFVAEPGDAIILHYLCPHAAGLNRLPNPRVMIYFRLKVVDHDGRVLLADPFADFPSLRRNG</sequence>
<organism evidence="1 2">
    <name type="scientific">Gaiella occulta</name>
    <dbReference type="NCBI Taxonomy" id="1002870"/>
    <lineage>
        <taxon>Bacteria</taxon>
        <taxon>Bacillati</taxon>
        <taxon>Actinomycetota</taxon>
        <taxon>Thermoleophilia</taxon>
        <taxon>Gaiellales</taxon>
        <taxon>Gaiellaceae</taxon>
        <taxon>Gaiella</taxon>
    </lineage>
</organism>
<dbReference type="Pfam" id="PF05721">
    <property type="entry name" value="PhyH"/>
    <property type="match status" value="1"/>
</dbReference>
<evidence type="ECO:0000313" key="1">
    <source>
        <dbReference type="EMBL" id="RDI73534.1"/>
    </source>
</evidence>
<keyword evidence="1" id="KW-0223">Dioxygenase</keyword>
<evidence type="ECO:0000313" key="2">
    <source>
        <dbReference type="Proteomes" id="UP000254134"/>
    </source>
</evidence>
<proteinExistence type="predicted"/>
<keyword evidence="1" id="KW-0560">Oxidoreductase</keyword>